<dbReference type="Proteomes" id="UP000527860">
    <property type="component" value="Unassembled WGS sequence"/>
</dbReference>
<comment type="catalytic activity">
    <reaction evidence="7">
        <text>isochorismate + 2-oxoglutarate + H(+) = 5-enolpyruvoyl-6-hydroxy-2-succinyl-cyclohex-3-ene-1-carboxylate + CO2</text>
        <dbReference type="Rhea" id="RHEA:25593"/>
        <dbReference type="ChEBI" id="CHEBI:15378"/>
        <dbReference type="ChEBI" id="CHEBI:16526"/>
        <dbReference type="ChEBI" id="CHEBI:16810"/>
        <dbReference type="ChEBI" id="CHEBI:29780"/>
        <dbReference type="ChEBI" id="CHEBI:58818"/>
        <dbReference type="EC" id="2.2.1.9"/>
    </reaction>
</comment>
<dbReference type="CDD" id="cd07037">
    <property type="entry name" value="TPP_PYR_MenD"/>
    <property type="match status" value="1"/>
</dbReference>
<dbReference type="RefSeq" id="WP_040106606.1">
    <property type="nucleotide sequence ID" value="NZ_JABEVU030000001.1"/>
</dbReference>
<dbReference type="Gene3D" id="3.40.50.970">
    <property type="match status" value="2"/>
</dbReference>
<dbReference type="Pfam" id="PF02775">
    <property type="entry name" value="TPP_enzyme_C"/>
    <property type="match status" value="1"/>
</dbReference>
<protein>
    <recommendedName>
        <fullName evidence="7">2-succinyl-5-enolpyruvyl-6-hydroxy-3-cyclohexene-1-carboxylate synthase</fullName>
        <shortName evidence="7">SEPHCHC synthase</shortName>
        <ecNumber evidence="7">2.2.1.9</ecNumber>
    </recommendedName>
    <alternativeName>
        <fullName evidence="7">Menaquinone biosynthesis protein MenD</fullName>
    </alternativeName>
</protein>
<reference evidence="10 12" key="1">
    <citation type="submission" date="2015-01" db="EMBL/GenBank/DDBJ databases">
        <title>Genome sequences of high lactate-tolerant strain Salinicoccus roseus W12 with industrial interest.</title>
        <authorList>
            <person name="Wang H."/>
            <person name="Yu B."/>
        </authorList>
    </citation>
    <scope>NUCLEOTIDE SEQUENCE [LARGE SCALE GENOMIC DNA]</scope>
    <source>
        <strain evidence="10 12">W12</strain>
    </source>
</reference>
<dbReference type="GO" id="GO:0070204">
    <property type="term" value="F:2-succinyl-5-enolpyruvyl-6-hydroxy-3-cyclohexene-1-carboxylic-acid synthase activity"/>
    <property type="evidence" value="ECO:0007669"/>
    <property type="project" value="UniProtKB-UniRule"/>
</dbReference>
<evidence type="ECO:0000313" key="13">
    <source>
        <dbReference type="Proteomes" id="UP000527860"/>
    </source>
</evidence>
<comment type="cofactor">
    <cofactor evidence="7">
        <name>Mg(2+)</name>
        <dbReference type="ChEBI" id="CHEBI:18420"/>
    </cofactor>
    <cofactor evidence="7">
        <name>Mn(2+)</name>
        <dbReference type="ChEBI" id="CHEBI:29035"/>
    </cofactor>
</comment>
<dbReference type="GO" id="GO:0030145">
    <property type="term" value="F:manganese ion binding"/>
    <property type="evidence" value="ECO:0007669"/>
    <property type="project" value="UniProtKB-UniRule"/>
</dbReference>
<dbReference type="EC" id="2.2.1.9" evidence="7"/>
<gene>
    <name evidence="7 11" type="primary">menD</name>
    <name evidence="11" type="ORF">F7P68_0012100</name>
    <name evidence="10" type="ORF">SN16_10680</name>
</gene>
<evidence type="ECO:0000256" key="7">
    <source>
        <dbReference type="HAMAP-Rule" id="MF_01659"/>
    </source>
</evidence>
<dbReference type="InterPro" id="IPR004433">
    <property type="entry name" value="MenaQ_synth_MenD"/>
</dbReference>
<proteinExistence type="inferred from homology"/>
<reference evidence="11" key="3">
    <citation type="submission" date="2022-12" db="EMBL/GenBank/DDBJ databases">
        <title>Genome analysis and biological profiling of marine Salinicoccus roseus MOSEL-ME25.</title>
        <authorList>
            <person name="Mirza F.T."/>
            <person name="Xie Y."/>
            <person name="Shinwari Z.K."/>
        </authorList>
    </citation>
    <scope>NUCLEOTIDE SEQUENCE</scope>
    <source>
        <strain evidence="11">MOSEL-ME25</strain>
    </source>
</reference>
<evidence type="ECO:0000256" key="6">
    <source>
        <dbReference type="ARBA" id="ARBA00023211"/>
    </source>
</evidence>
<evidence type="ECO:0000313" key="12">
    <source>
        <dbReference type="Proteomes" id="UP000031546"/>
    </source>
</evidence>
<evidence type="ECO:0000256" key="4">
    <source>
        <dbReference type="ARBA" id="ARBA00022842"/>
    </source>
</evidence>
<dbReference type="Proteomes" id="UP000031546">
    <property type="component" value="Unassembled WGS sequence"/>
</dbReference>
<evidence type="ECO:0000256" key="3">
    <source>
        <dbReference type="ARBA" id="ARBA00022723"/>
    </source>
</evidence>
<comment type="cofactor">
    <cofactor evidence="7">
        <name>thiamine diphosphate</name>
        <dbReference type="ChEBI" id="CHEBI:58937"/>
    </cofactor>
    <text evidence="7">Binds 1 thiamine pyrophosphate per subunit.</text>
</comment>
<dbReference type="HAMAP" id="MF_01659">
    <property type="entry name" value="MenD"/>
    <property type="match status" value="1"/>
</dbReference>
<evidence type="ECO:0000256" key="5">
    <source>
        <dbReference type="ARBA" id="ARBA00023052"/>
    </source>
</evidence>
<dbReference type="PANTHER" id="PTHR42916">
    <property type="entry name" value="2-SUCCINYL-5-ENOLPYRUVYL-6-HYDROXY-3-CYCLOHEXENE-1-CARBOXYLATE SYNTHASE"/>
    <property type="match status" value="1"/>
</dbReference>
<keyword evidence="1 7" id="KW-0474">Menaquinone biosynthesis</keyword>
<comment type="pathway">
    <text evidence="7">Quinol/quinone metabolism; 1,4-dihydroxy-2-naphthoate biosynthesis; 1,4-dihydroxy-2-naphthoate from chorismate: step 2/7.</text>
</comment>
<dbReference type="GO" id="GO:0009234">
    <property type="term" value="P:menaquinone biosynthetic process"/>
    <property type="evidence" value="ECO:0007669"/>
    <property type="project" value="UniProtKB-UniRule"/>
</dbReference>
<accession>A0A0C2H817</accession>
<sequence length="558" mass="62733">MNPSDHQEALTYQVFTLMDLLQSYGVQEIVISPGSRSTPLALAAELHPDIHTHIHPDERSAGFFALGLAKLEHTPVGLICTSGTAAANYLPAIAEADLSHIPLVALTADRPHELRDVGAPQAINQQNMYRNYVRYYTELPIADVHESHPNLLETKVMQCVQYLKGAEMGPVHINVPIREPLMPDMTRTDYFFRSEKGMQQYSIVPDGDIHLEGHGIVLIGETVESLDCITPILDRENLTVIADPRQHIRRDMTGVITHQDLIFNSMDVDQFDRLEREADFIVRIGEPLTSKATNKFLARTGVPQYVISEHQALKTFPVAPKEAYVGTISAIMKSIRFTSAGRGPKEWLTALDGRISRRIEKYISDYDDEGRFMYEIMRHTPAQRALFLSNSMPIRDGERYDLENTQRIYANRGANGIDGVVSTALGMAVKTPLTLVIGDIALYHDMNGLIMSKLEDIDINIIVFNNNGGGIFSFLPQNDNQEHFERLFGTPLDLDFKHAAALYNFNYMHTDKVEDITSGLMNRKGRNIIEIKTDRVANAASHQDLRRQIEDVVKSVEI</sequence>
<dbReference type="EMBL" id="JABEVU030000001">
    <property type="protein sequence ID" value="MDB0581265.1"/>
    <property type="molecule type" value="Genomic_DNA"/>
</dbReference>
<dbReference type="UniPathway" id="UPA01057">
    <property type="reaction ID" value="UER00164"/>
</dbReference>
<feature type="domain" description="Thiamine pyrophosphate enzyme TPP-binding" evidence="8">
    <location>
        <begin position="403"/>
        <end position="517"/>
    </location>
</feature>
<dbReference type="GeneID" id="77846017"/>
<dbReference type="InterPro" id="IPR029061">
    <property type="entry name" value="THDP-binding"/>
</dbReference>
<dbReference type="STRING" id="45670.SN16_10680"/>
<dbReference type="CDD" id="cd02009">
    <property type="entry name" value="TPP_SHCHC_synthase"/>
    <property type="match status" value="1"/>
</dbReference>
<feature type="domain" description="Thiamine pyrophosphate enzyme N-terminal TPP-binding" evidence="9">
    <location>
        <begin position="17"/>
        <end position="128"/>
    </location>
</feature>
<dbReference type="AlphaFoldDB" id="A0A0C2H817"/>
<keyword evidence="13" id="KW-1185">Reference proteome</keyword>
<dbReference type="InterPro" id="IPR011766">
    <property type="entry name" value="TPP_enzyme_TPP-bd"/>
</dbReference>
<dbReference type="PANTHER" id="PTHR42916:SF1">
    <property type="entry name" value="PROTEIN PHYLLO, CHLOROPLASTIC"/>
    <property type="match status" value="1"/>
</dbReference>
<comment type="similarity">
    <text evidence="7">Belongs to the TPP enzyme family. MenD subfamily.</text>
</comment>
<dbReference type="Gene3D" id="3.40.50.1220">
    <property type="entry name" value="TPP-binding domain"/>
    <property type="match status" value="1"/>
</dbReference>
<keyword evidence="6 7" id="KW-0464">Manganese</keyword>
<dbReference type="InterPro" id="IPR012001">
    <property type="entry name" value="Thiamin_PyroP_enz_TPP-bd_dom"/>
</dbReference>
<dbReference type="SUPFAM" id="SSF52518">
    <property type="entry name" value="Thiamin diphosphate-binding fold (THDP-binding)"/>
    <property type="match status" value="2"/>
</dbReference>
<reference evidence="11" key="2">
    <citation type="submission" date="2020-04" db="EMBL/GenBank/DDBJ databases">
        <authorList>
            <person name="Tanveer F."/>
            <person name="Xie Y."/>
            <person name="Shinwari Z.K."/>
        </authorList>
    </citation>
    <scope>NUCLEOTIDE SEQUENCE</scope>
    <source>
        <strain evidence="11">MOSEL-ME25</strain>
    </source>
</reference>
<name>A0A0C2H817_9STAP</name>
<dbReference type="EMBL" id="JXII01000009">
    <property type="protein sequence ID" value="KIH69965.1"/>
    <property type="molecule type" value="Genomic_DNA"/>
</dbReference>
<comment type="function">
    <text evidence="7">Catalyzes the thiamine diphosphate-dependent decarboxylation of 2-oxoglutarate and the subsequent addition of the resulting succinic semialdehyde-thiamine pyrophosphate anion to isochorismate to yield 2-succinyl-5-enolpyruvyl-6-hydroxy-3-cyclohexene-1-carboxylate (SEPHCHC).</text>
</comment>
<comment type="caution">
    <text evidence="10">The sequence shown here is derived from an EMBL/GenBank/DDBJ whole genome shotgun (WGS) entry which is preliminary data.</text>
</comment>
<comment type="pathway">
    <text evidence="7">Quinol/quinone metabolism; menaquinone biosynthesis.</text>
</comment>
<evidence type="ECO:0000256" key="2">
    <source>
        <dbReference type="ARBA" id="ARBA00022679"/>
    </source>
</evidence>
<organism evidence="10 12">
    <name type="scientific">Salinicoccus roseus</name>
    <dbReference type="NCBI Taxonomy" id="45670"/>
    <lineage>
        <taxon>Bacteria</taxon>
        <taxon>Bacillati</taxon>
        <taxon>Bacillota</taxon>
        <taxon>Bacilli</taxon>
        <taxon>Bacillales</taxon>
        <taxon>Staphylococcaceae</taxon>
        <taxon>Salinicoccus</taxon>
    </lineage>
</organism>
<dbReference type="Pfam" id="PF02776">
    <property type="entry name" value="TPP_enzyme_N"/>
    <property type="match status" value="1"/>
</dbReference>
<dbReference type="PIRSF" id="PIRSF004983">
    <property type="entry name" value="MenD"/>
    <property type="match status" value="1"/>
</dbReference>
<dbReference type="UniPathway" id="UPA00079"/>
<evidence type="ECO:0000256" key="1">
    <source>
        <dbReference type="ARBA" id="ARBA00022428"/>
    </source>
</evidence>
<keyword evidence="2 7" id="KW-0808">Transferase</keyword>
<keyword evidence="3 7" id="KW-0479">Metal-binding</keyword>
<keyword evidence="4 7" id="KW-0460">Magnesium</keyword>
<dbReference type="GO" id="GO:0000287">
    <property type="term" value="F:magnesium ion binding"/>
    <property type="evidence" value="ECO:0007669"/>
    <property type="project" value="UniProtKB-UniRule"/>
</dbReference>
<evidence type="ECO:0000259" key="9">
    <source>
        <dbReference type="Pfam" id="PF02776"/>
    </source>
</evidence>
<evidence type="ECO:0000259" key="8">
    <source>
        <dbReference type="Pfam" id="PF02775"/>
    </source>
</evidence>
<evidence type="ECO:0000313" key="11">
    <source>
        <dbReference type="EMBL" id="MDB0581265.1"/>
    </source>
</evidence>
<keyword evidence="5 7" id="KW-0786">Thiamine pyrophosphate</keyword>
<comment type="subunit">
    <text evidence="7">Homodimer.</text>
</comment>
<evidence type="ECO:0000313" key="10">
    <source>
        <dbReference type="EMBL" id="KIH69965.1"/>
    </source>
</evidence>
<dbReference type="OrthoDB" id="9791859at2"/>
<dbReference type="GO" id="GO:0030976">
    <property type="term" value="F:thiamine pyrophosphate binding"/>
    <property type="evidence" value="ECO:0007669"/>
    <property type="project" value="UniProtKB-UniRule"/>
</dbReference>
<dbReference type="NCBIfam" id="TIGR00173">
    <property type="entry name" value="menD"/>
    <property type="match status" value="1"/>
</dbReference>